<sequence length="460" mass="48221">MPNDLSSALAALHEGRLHALDALQSSQHAAHSDACRHAYIDDSLDRMAPAAQAAAEASDAAARAGAPRPRLGGLAIGIKDLFDVAGATSSAGSRLLQGHPPASSDSPAVARLRQAGAALLGRNTMSEFAFSGVGINPHQGTPANPVTQALDRHERIPGGSTSGGAVSVATGAAWAALGSDTGGSIRIPAALQGLVGFKNTARLTPTEGCIPLSTTLDTACAITRSVRDAVLLHEVLAARTVHLQARPLNACRFAVVKNHFLDGMDDAVSTAFEASLRLLRQQGAQIEEIQLPALQDLPQLQAQGGFAAAESWAWHRPLMNAHGDSAYDPRVATRIRRGEAISAADYIDLIHARRRWIAAMESQLQGFDAVLSPTVPVVAPLLQPLLLSDEAFFTTNALLLRNPSVVNLLDGCALSLPCHAAGQLPVGLMVWAPALQDEQVLSLSLHIEQALRAHTSGEEH</sequence>
<dbReference type="PANTHER" id="PTHR11895">
    <property type="entry name" value="TRANSAMIDASE"/>
    <property type="match status" value="1"/>
</dbReference>
<dbReference type="EC" id="3.5.1.4" evidence="2"/>
<feature type="domain" description="Amidase" evidence="1">
    <location>
        <begin position="43"/>
        <end position="441"/>
    </location>
</feature>
<dbReference type="InterPro" id="IPR036928">
    <property type="entry name" value="AS_sf"/>
</dbReference>
<dbReference type="Proteomes" id="UP000235916">
    <property type="component" value="Unassembled WGS sequence"/>
</dbReference>
<evidence type="ECO:0000313" key="3">
    <source>
        <dbReference type="Proteomes" id="UP000235916"/>
    </source>
</evidence>
<dbReference type="Gene3D" id="3.90.1300.10">
    <property type="entry name" value="Amidase signature (AS) domain"/>
    <property type="match status" value="1"/>
</dbReference>
<proteinExistence type="predicted"/>
<dbReference type="NCBIfam" id="NF005460">
    <property type="entry name" value="PRK07056.1"/>
    <property type="match status" value="1"/>
</dbReference>
<dbReference type="InterPro" id="IPR023631">
    <property type="entry name" value="Amidase_dom"/>
</dbReference>
<dbReference type="PANTHER" id="PTHR11895:SF176">
    <property type="entry name" value="AMIDASE AMID-RELATED"/>
    <property type="match status" value="1"/>
</dbReference>
<keyword evidence="2" id="KW-0378">Hydrolase</keyword>
<name>A0A2N8KVM2_9BURK</name>
<dbReference type="OrthoDB" id="112488at2"/>
<dbReference type="Pfam" id="PF01425">
    <property type="entry name" value="Amidase"/>
    <property type="match status" value="1"/>
</dbReference>
<dbReference type="RefSeq" id="WP_102767421.1">
    <property type="nucleotide sequence ID" value="NZ_POSP01000003.1"/>
</dbReference>
<keyword evidence="3" id="KW-1185">Reference proteome</keyword>
<gene>
    <name evidence="2" type="ORF">C1O66_08160</name>
</gene>
<reference evidence="2 3" key="1">
    <citation type="submission" date="2018-01" db="EMBL/GenBank/DDBJ databases">
        <title>Draft genome sequence of Paucibacter aquatile CR182 isolated from freshwater of the Nakdong River.</title>
        <authorList>
            <person name="Choi A."/>
            <person name="Chung E.J."/>
        </authorList>
    </citation>
    <scope>NUCLEOTIDE SEQUENCE [LARGE SCALE GENOMIC DNA]</scope>
    <source>
        <strain evidence="2 3">CR182</strain>
    </source>
</reference>
<dbReference type="GO" id="GO:0004040">
    <property type="term" value="F:amidase activity"/>
    <property type="evidence" value="ECO:0007669"/>
    <property type="project" value="UniProtKB-EC"/>
</dbReference>
<dbReference type="InterPro" id="IPR000120">
    <property type="entry name" value="Amidase"/>
</dbReference>
<organism evidence="2 3">
    <name type="scientific">Kinneretia aquatilis</name>
    <dbReference type="NCBI Taxonomy" id="2070761"/>
    <lineage>
        <taxon>Bacteria</taxon>
        <taxon>Pseudomonadati</taxon>
        <taxon>Pseudomonadota</taxon>
        <taxon>Betaproteobacteria</taxon>
        <taxon>Burkholderiales</taxon>
        <taxon>Sphaerotilaceae</taxon>
        <taxon>Roseateles</taxon>
    </lineage>
</organism>
<dbReference type="AlphaFoldDB" id="A0A2N8KVM2"/>
<comment type="caution">
    <text evidence="2">The sequence shown here is derived from an EMBL/GenBank/DDBJ whole genome shotgun (WGS) entry which is preliminary data.</text>
</comment>
<evidence type="ECO:0000313" key="2">
    <source>
        <dbReference type="EMBL" id="PND37503.1"/>
    </source>
</evidence>
<protein>
    <submittedName>
        <fullName evidence="2">Amidase</fullName>
        <ecNumber evidence="2">3.5.1.4</ecNumber>
    </submittedName>
</protein>
<evidence type="ECO:0000259" key="1">
    <source>
        <dbReference type="Pfam" id="PF01425"/>
    </source>
</evidence>
<accession>A0A2N8KVM2</accession>
<dbReference type="SUPFAM" id="SSF75304">
    <property type="entry name" value="Amidase signature (AS) enzymes"/>
    <property type="match status" value="1"/>
</dbReference>
<dbReference type="EMBL" id="POSP01000003">
    <property type="protein sequence ID" value="PND37503.1"/>
    <property type="molecule type" value="Genomic_DNA"/>
</dbReference>